<dbReference type="SUPFAM" id="SSF158702">
    <property type="entry name" value="Sec63 N-terminal domain-like"/>
    <property type="match status" value="1"/>
</dbReference>
<feature type="domain" description="Helicase ATP-binding" evidence="6">
    <location>
        <begin position="7"/>
        <end position="184"/>
    </location>
</feature>
<accession>A0A2R5G6E3</accession>
<keyword evidence="4" id="KW-0067">ATP-binding</keyword>
<evidence type="ECO:0000259" key="6">
    <source>
        <dbReference type="PROSITE" id="PS51192"/>
    </source>
</evidence>
<dbReference type="InterPro" id="IPR011545">
    <property type="entry name" value="DEAD/DEAH_box_helicase_dom"/>
</dbReference>
<dbReference type="InterPro" id="IPR027417">
    <property type="entry name" value="P-loop_NTPase"/>
</dbReference>
<dbReference type="GO" id="GO:0003676">
    <property type="term" value="F:nucleic acid binding"/>
    <property type="evidence" value="ECO:0007669"/>
    <property type="project" value="InterPro"/>
</dbReference>
<dbReference type="SMART" id="SM00973">
    <property type="entry name" value="Sec63"/>
    <property type="match status" value="1"/>
</dbReference>
<dbReference type="SUPFAM" id="SSF52540">
    <property type="entry name" value="P-loop containing nucleoside triphosphate hydrolases"/>
    <property type="match status" value="1"/>
</dbReference>
<feature type="region of interest" description="Disordered" evidence="5">
    <location>
        <begin position="976"/>
        <end position="1003"/>
    </location>
</feature>
<evidence type="ECO:0000256" key="4">
    <source>
        <dbReference type="ARBA" id="ARBA00022840"/>
    </source>
</evidence>
<evidence type="ECO:0000256" key="1">
    <source>
        <dbReference type="ARBA" id="ARBA00022741"/>
    </source>
</evidence>
<evidence type="ECO:0000259" key="7">
    <source>
        <dbReference type="PROSITE" id="PS51194"/>
    </source>
</evidence>
<dbReference type="CDD" id="cd18795">
    <property type="entry name" value="SF2_C_Ski2"/>
    <property type="match status" value="1"/>
</dbReference>
<dbReference type="Gene3D" id="3.40.50.300">
    <property type="entry name" value="P-loop containing nucleotide triphosphate hydrolases"/>
    <property type="match status" value="2"/>
</dbReference>
<sequence>MQAACRPVALDDDISFVVSAPTSSGKTLVLAMAMLRCCKVQRRKTAYLAPTRALCRQQVEAWNNRYGQHGIKCIEITSGKKVHERILADANVIFFTPEKLEHLTRKWFNHKVLFESLGLVLLDEVHLVSEGRRGAVLETLISRLQFVKGRLPQSGILRFAAVSGTIPNASDLARWLGAPIPRGLLVFGPEFRPCPLVTHVEAFGSSRQNEYLLEREMDQHVGRLLARFAEQKASLVFCTSRKSAKRLAERLSEIRRDRIPLRADQVAERSARARAISGDPALELCIERAGVAWHTGEVSANDQEIVERLFRDGLLSVLVATSTLAQGMNLPAHLVVIKGTQAYRGTNRGMEDLTMSSILQMVGRAGRFGMDSSGCAVIMVRRGEEHKFERILSGAERVKSALESSLREVLLHEIHLGAIRSFVEAYAWLETTFFFCERGTSTQAKARLKAVVATHLKAMRASQCIRLLPDRTLCVSELGAWICESSLCLATGLAFYDGLGTFLDVFLGDAPPLDSSEMQRSFEMDSDEITRFIVDLISRAEEFSHLILRRDQKRWLNEVGWNQGRFRGQKHVDRVSTVQEKVFQLLQAAMASERPQPPDKVLRDELDFVVGEGARLARSLITCATELYNSVVAASVQLVLRSLETRAWPHDGELLQLPFVGPKLLTKLRQLGIESLRDLVRIGRAMPETFRTELGRTRAAKIMSGAERLAQSQCSFVVTLQNGKHFVRLAAGQVSVAGFQVYVASHVKLLAHGYIHAGSRPLSFVAPPQTSLALFAVHPKVNVIVVGIANATHKSKLQCTQCAKPTRHKQICFACCAGLSGASVARDHKRATKGKVNIQGENVVCRVIASQKVFAERDRSTIGANKMVFADLASSARRHKLEGSESLIEKDTKVTVDGSAAPVEERSEPIEVGNPKSSVLKTQSSLLKDEEAKVHSAKVYAYNAKAIVKGAKREMAPLERQLKAARARPVSVAKITSFDPSSTTRSESTRASARAGAGAGAGAAASPDTASVVAVHADQSALAPAFEDGAPAADFDDVFFN</sequence>
<feature type="compositionally biased region" description="Low complexity" evidence="5">
    <location>
        <begin position="981"/>
        <end position="1003"/>
    </location>
</feature>
<dbReference type="SMART" id="SM00487">
    <property type="entry name" value="DEXDc"/>
    <property type="match status" value="1"/>
</dbReference>
<dbReference type="SMART" id="SM00490">
    <property type="entry name" value="HELICc"/>
    <property type="match status" value="1"/>
</dbReference>
<evidence type="ECO:0000256" key="3">
    <source>
        <dbReference type="ARBA" id="ARBA00022806"/>
    </source>
</evidence>
<protein>
    <submittedName>
        <fullName evidence="8">ATP-dependent DNA helicase MER3-like</fullName>
    </submittedName>
</protein>
<evidence type="ECO:0000256" key="2">
    <source>
        <dbReference type="ARBA" id="ARBA00022801"/>
    </source>
</evidence>
<dbReference type="InterPro" id="IPR014001">
    <property type="entry name" value="Helicase_ATP-bd"/>
</dbReference>
<dbReference type="InParanoid" id="A0A2R5G6E3"/>
<organism evidence="8 9">
    <name type="scientific">Hondaea fermentalgiana</name>
    <dbReference type="NCBI Taxonomy" id="2315210"/>
    <lineage>
        <taxon>Eukaryota</taxon>
        <taxon>Sar</taxon>
        <taxon>Stramenopiles</taxon>
        <taxon>Bigyra</taxon>
        <taxon>Labyrinthulomycetes</taxon>
        <taxon>Thraustochytrida</taxon>
        <taxon>Thraustochytriidae</taxon>
        <taxon>Hondaea</taxon>
    </lineage>
</organism>
<dbReference type="Pfam" id="PF00271">
    <property type="entry name" value="Helicase_C"/>
    <property type="match status" value="1"/>
</dbReference>
<dbReference type="Pfam" id="PF02889">
    <property type="entry name" value="Sec63"/>
    <property type="match status" value="1"/>
</dbReference>
<dbReference type="PANTHER" id="PTHR47961">
    <property type="entry name" value="DNA POLYMERASE THETA, PUTATIVE (AFU_ORTHOLOGUE AFUA_1G05260)-RELATED"/>
    <property type="match status" value="1"/>
</dbReference>
<keyword evidence="1" id="KW-0547">Nucleotide-binding</keyword>
<dbReference type="InterPro" id="IPR004179">
    <property type="entry name" value="Sec63-dom"/>
</dbReference>
<evidence type="ECO:0000313" key="9">
    <source>
        <dbReference type="Proteomes" id="UP000241890"/>
    </source>
</evidence>
<comment type="caution">
    <text evidence="8">The sequence shown here is derived from an EMBL/GenBank/DDBJ whole genome shotgun (WGS) entry which is preliminary data.</text>
</comment>
<dbReference type="GO" id="GO:0005524">
    <property type="term" value="F:ATP binding"/>
    <property type="evidence" value="ECO:0007669"/>
    <property type="project" value="UniProtKB-KW"/>
</dbReference>
<evidence type="ECO:0000313" key="8">
    <source>
        <dbReference type="EMBL" id="GBG26627.1"/>
    </source>
</evidence>
<gene>
    <name evidence="8" type="ORF">FCC1311_028482</name>
</gene>
<proteinExistence type="predicted"/>
<feature type="domain" description="Helicase C-terminal" evidence="7">
    <location>
        <begin position="220"/>
        <end position="414"/>
    </location>
</feature>
<dbReference type="PROSITE" id="PS51192">
    <property type="entry name" value="HELICASE_ATP_BIND_1"/>
    <property type="match status" value="1"/>
</dbReference>
<dbReference type="GO" id="GO:0016787">
    <property type="term" value="F:hydrolase activity"/>
    <property type="evidence" value="ECO:0007669"/>
    <property type="project" value="UniProtKB-KW"/>
</dbReference>
<dbReference type="OrthoDB" id="5575at2759"/>
<keyword evidence="2" id="KW-0378">Hydrolase</keyword>
<keyword evidence="3 8" id="KW-0347">Helicase</keyword>
<dbReference type="Gene3D" id="1.10.3380.10">
    <property type="entry name" value="Sec63 N-terminal domain-like domain"/>
    <property type="match status" value="1"/>
</dbReference>
<dbReference type="Pfam" id="PF00270">
    <property type="entry name" value="DEAD"/>
    <property type="match status" value="1"/>
</dbReference>
<dbReference type="PANTHER" id="PTHR47961:SF6">
    <property type="entry name" value="DNA-DIRECTED DNA POLYMERASE"/>
    <property type="match status" value="1"/>
</dbReference>
<dbReference type="Proteomes" id="UP000241890">
    <property type="component" value="Unassembled WGS sequence"/>
</dbReference>
<dbReference type="EMBL" id="BEYU01000022">
    <property type="protein sequence ID" value="GBG26627.1"/>
    <property type="molecule type" value="Genomic_DNA"/>
</dbReference>
<name>A0A2R5G6E3_9STRA</name>
<dbReference type="InterPro" id="IPR001650">
    <property type="entry name" value="Helicase_C-like"/>
</dbReference>
<evidence type="ECO:0000256" key="5">
    <source>
        <dbReference type="SAM" id="MobiDB-lite"/>
    </source>
</evidence>
<feature type="region of interest" description="Disordered" evidence="5">
    <location>
        <begin position="897"/>
        <end position="916"/>
    </location>
</feature>
<dbReference type="AlphaFoldDB" id="A0A2R5G6E3"/>
<dbReference type="GO" id="GO:0004386">
    <property type="term" value="F:helicase activity"/>
    <property type="evidence" value="ECO:0007669"/>
    <property type="project" value="UniProtKB-KW"/>
</dbReference>
<keyword evidence="9" id="KW-1185">Reference proteome</keyword>
<dbReference type="PROSITE" id="PS51194">
    <property type="entry name" value="HELICASE_CTER"/>
    <property type="match status" value="1"/>
</dbReference>
<dbReference type="InterPro" id="IPR050474">
    <property type="entry name" value="Hel308_SKI2-like"/>
</dbReference>
<reference evidence="8 9" key="1">
    <citation type="submission" date="2017-12" db="EMBL/GenBank/DDBJ databases">
        <title>Sequencing, de novo assembly and annotation of complete genome of a new Thraustochytrid species, strain FCC1311.</title>
        <authorList>
            <person name="Sedici K."/>
            <person name="Godart F."/>
            <person name="Aiese Cigliano R."/>
            <person name="Sanseverino W."/>
            <person name="Barakat M."/>
            <person name="Ortet P."/>
            <person name="Marechal E."/>
            <person name="Cagnac O."/>
            <person name="Amato A."/>
        </authorList>
    </citation>
    <scope>NUCLEOTIDE SEQUENCE [LARGE SCALE GENOMIC DNA]</scope>
</reference>